<proteinExistence type="predicted"/>
<dbReference type="InterPro" id="IPR019336">
    <property type="entry name" value="GPR180/TMEM145_TM"/>
</dbReference>
<evidence type="ECO:0000313" key="5">
    <source>
        <dbReference type="Proteomes" id="UP000654075"/>
    </source>
</evidence>
<accession>A0A813FG97</accession>
<dbReference type="GO" id="GO:0007186">
    <property type="term" value="P:G protein-coupled receptor signaling pathway"/>
    <property type="evidence" value="ECO:0007669"/>
    <property type="project" value="InterPro"/>
</dbReference>
<comment type="caution">
    <text evidence="4">The sequence shown here is derived from an EMBL/GenBank/DDBJ whole genome shotgun (WGS) entry which is preliminary data.</text>
</comment>
<feature type="transmembrane region" description="Helical" evidence="1">
    <location>
        <begin position="337"/>
        <end position="358"/>
    </location>
</feature>
<feature type="transmembrane region" description="Helical" evidence="1">
    <location>
        <begin position="238"/>
        <end position="262"/>
    </location>
</feature>
<keyword evidence="1" id="KW-1133">Transmembrane helix</keyword>
<sequence length="503" mass="55587">MQEAAAALRLLLVSVLLQARCCGSWRTWGVLPSGSSTFAEYAGKFCFDFKPVPNFQEKPKVGTIEVSVDGFYEPQRSSGAPQSDASEGPPCWGPCDSQGHLYLVVFDDEQARWQVARNEWGHMGCEEMLHRATFAIYIDLTMGPFNTTVEVHESIRPRFWYFTFAACGIDVVKPVAFQIHTKNTLQGFQSEFGIDERGGLVLQNLGALAFIGLVAALRHVAKRATGAEALRSRPLLRILLISATCSAAAASCLSLHLAVFAADGYGLAWIQVLGTAALVAAKATLSVLQLLTAKGWALFYSPEELVQRRVMVVTVSGIIIISIACEIHAAYSRDWSTAIYLYESWPGTIILLLNVVLFMEAWRSMRETYRLETSYEVRIFYVSISAASLLYFLTLPITCALASKFNPWVREKYVDRTEVISRFVATAVLGLLLRPSRLDAMVNARMEEGLECLGEPAEDVEEDAAPRRNLHLRKMSEDADACYREASDDVSEHLASVAGLPAE</sequence>
<reference evidence="4" key="1">
    <citation type="submission" date="2021-02" db="EMBL/GenBank/DDBJ databases">
        <authorList>
            <person name="Dougan E. K."/>
            <person name="Rhodes N."/>
            <person name="Thang M."/>
            <person name="Chan C."/>
        </authorList>
    </citation>
    <scope>NUCLEOTIDE SEQUENCE</scope>
</reference>
<evidence type="ECO:0000313" key="4">
    <source>
        <dbReference type="EMBL" id="CAE8610916.1"/>
    </source>
</evidence>
<dbReference type="OMA" id="WLWFTKA"/>
<evidence type="ECO:0000256" key="1">
    <source>
        <dbReference type="SAM" id="Phobius"/>
    </source>
</evidence>
<dbReference type="Pfam" id="PF10192">
    <property type="entry name" value="GPR180-TMEM145_TM"/>
    <property type="match status" value="1"/>
</dbReference>
<dbReference type="AlphaFoldDB" id="A0A813FG97"/>
<dbReference type="EMBL" id="CAJNNV010024865">
    <property type="protein sequence ID" value="CAE8610916.1"/>
    <property type="molecule type" value="Genomic_DNA"/>
</dbReference>
<keyword evidence="1" id="KW-0472">Membrane</keyword>
<evidence type="ECO:0000259" key="3">
    <source>
        <dbReference type="Pfam" id="PF10192"/>
    </source>
</evidence>
<keyword evidence="5" id="KW-1185">Reference proteome</keyword>
<protein>
    <recommendedName>
        <fullName evidence="3">GPR180/TMEM145 transmembrane domain-containing protein</fullName>
    </recommendedName>
</protein>
<dbReference type="OrthoDB" id="45670at2759"/>
<organism evidence="4 5">
    <name type="scientific">Polarella glacialis</name>
    <name type="common">Dinoflagellate</name>
    <dbReference type="NCBI Taxonomy" id="89957"/>
    <lineage>
        <taxon>Eukaryota</taxon>
        <taxon>Sar</taxon>
        <taxon>Alveolata</taxon>
        <taxon>Dinophyceae</taxon>
        <taxon>Suessiales</taxon>
        <taxon>Suessiaceae</taxon>
        <taxon>Polarella</taxon>
    </lineage>
</organism>
<gene>
    <name evidence="4" type="ORF">PGLA1383_LOCUS28726</name>
</gene>
<keyword evidence="2" id="KW-0732">Signal</keyword>
<dbReference type="GO" id="GO:0019236">
    <property type="term" value="P:response to pheromone"/>
    <property type="evidence" value="ECO:0007669"/>
    <property type="project" value="InterPro"/>
</dbReference>
<feature type="transmembrane region" description="Helical" evidence="1">
    <location>
        <begin position="268"/>
        <end position="291"/>
    </location>
</feature>
<keyword evidence="1" id="KW-0812">Transmembrane</keyword>
<dbReference type="Proteomes" id="UP000654075">
    <property type="component" value="Unassembled WGS sequence"/>
</dbReference>
<dbReference type="PANTHER" id="PTHR23252">
    <property type="entry name" value="INTIMAL THICKNESS RECEPTOR-RELATED"/>
    <property type="match status" value="1"/>
</dbReference>
<feature type="domain" description="GPR180/TMEM145 transmembrane" evidence="3">
    <location>
        <begin position="234"/>
        <end position="429"/>
    </location>
</feature>
<feature type="transmembrane region" description="Helical" evidence="1">
    <location>
        <begin position="200"/>
        <end position="217"/>
    </location>
</feature>
<dbReference type="PANTHER" id="PTHR23252:SF24">
    <property type="entry name" value="TRANSMEMBRANE PROTEIN 145"/>
    <property type="match status" value="1"/>
</dbReference>
<feature type="chain" id="PRO_5032533394" description="GPR180/TMEM145 transmembrane domain-containing protein" evidence="2">
    <location>
        <begin position="24"/>
        <end position="503"/>
    </location>
</feature>
<feature type="signal peptide" evidence="2">
    <location>
        <begin position="1"/>
        <end position="23"/>
    </location>
</feature>
<evidence type="ECO:0000256" key="2">
    <source>
        <dbReference type="SAM" id="SignalP"/>
    </source>
</evidence>
<dbReference type="InterPro" id="IPR047831">
    <property type="entry name" value="GPR180/TMEM145"/>
</dbReference>
<name>A0A813FG97_POLGL</name>
<feature type="transmembrane region" description="Helical" evidence="1">
    <location>
        <begin position="312"/>
        <end position="331"/>
    </location>
</feature>
<feature type="transmembrane region" description="Helical" evidence="1">
    <location>
        <begin position="379"/>
        <end position="403"/>
    </location>
</feature>